<dbReference type="InterPro" id="IPR003591">
    <property type="entry name" value="Leu-rich_rpt_typical-subtyp"/>
</dbReference>
<keyword evidence="4" id="KW-0677">Repeat</keyword>
<evidence type="ECO:0000313" key="9">
    <source>
        <dbReference type="EMBL" id="NJP02056.1"/>
    </source>
</evidence>
<evidence type="ECO:0000256" key="7">
    <source>
        <dbReference type="SAM" id="MobiDB-lite"/>
    </source>
</evidence>
<comment type="caution">
    <text evidence="9">The sequence shown here is derived from an EMBL/GenBank/DDBJ whole genome shotgun (WGS) entry which is preliminary data.</text>
</comment>
<dbReference type="InterPro" id="IPR050216">
    <property type="entry name" value="LRR_domain-containing"/>
</dbReference>
<dbReference type="Proteomes" id="UP000746535">
    <property type="component" value="Unassembled WGS sequence"/>
</dbReference>
<organism evidence="9 10">
    <name type="scientific">Pseudomonas quercus</name>
    <dbReference type="NCBI Taxonomy" id="2722792"/>
    <lineage>
        <taxon>Bacteria</taxon>
        <taxon>Pseudomonadati</taxon>
        <taxon>Pseudomonadota</taxon>
        <taxon>Gammaproteobacteria</taxon>
        <taxon>Pseudomonadales</taxon>
        <taxon>Pseudomonadaceae</taxon>
        <taxon>Pseudomonas</taxon>
    </lineage>
</organism>
<keyword evidence="6" id="KW-0832">Ubl conjugation</keyword>
<feature type="compositionally biased region" description="Polar residues" evidence="7">
    <location>
        <begin position="667"/>
        <end position="685"/>
    </location>
</feature>
<dbReference type="Pfam" id="PF20178">
    <property type="entry name" value="ToxA_N"/>
    <property type="match status" value="1"/>
</dbReference>
<sequence length="1694" mass="187247">MTDTTSNPTLAHAAFVAAPIPAWLRNAPPDGRARLHLLAKEAEAARHAFKQASNAFMPLQAYALERLRGELSAMDLATVDPQAAVLYWVDPDGKRPPSQSSLLEAALLNFHVRDTSPARYGPGSGVYAGTRPDGKPDVARPLPITPWAFANRCRALDIGGGYQHALSTWIPDAVPSRTDRLEDVPALSWLAFQSLRKGFISEACSASLSGHLGKEGEQLLSWWGLAPGSGTLPAQASRLELFDFPLTGVLVFAAQTPTEDTQSVVAYIPGDPAGAVTQYADVKTFVSTLGERLRQPAFQKFFNQFAPLARRLEFMKKIQEVTAPVGWRSSHFTWTPVPLMGDPFVEGYRIWAQQTLANAGELAVPTAWVDRRDTVERYAHWVDMGEQLGLTLALMVGSTVPGVNVIVDAIVLGQGLYNVYEGVKAWKAGDSQAALDHLFGAVENVGFFGLGHRPRPTPAAVSFAERLVPVTDANGEVRLWQPDLDDFRASGVPPSDVSPGVDGVYRHQGRAWVRLQGEFHEVEGHGRTRRLRRPLGDTTGYAPLLLGNGRGGWRAAHDSPVTWSAADLIRRFDHRYEALPEEQLIEAQRLCGISDAQLRQAHLDGAAAPSPLAHLLARRRVERQLAANLQALRTTRRLEGAAPEVIATLAQVPGWPAGRTLAIVSDATPTNPRPATQSEPQGNPVQLDNAALREGTWPQRVIQQLGADAYSALVGMDMSLIPPEPAYQALADHWAHYLEGQREQLVRRIMASEARTDTLALTLQRHFPGLTNEAIDSLSCDLPQAHREALRAGRIPPAVAGAAVEALRQQRVATACDALAQGRPGPDRDRLVFGLWAELGPWAASMRLQLRESHLNGVVLEHTGPATGPRWSVVRSGTRYQAFDEQGQQLSELTSLESALYATVPDHIRPSFMQRVGDSAGLRTQLLGLALSDRSALRVLLGMAADNQRFFRAPTRQPNGAVGYTLSGRPRWLNTLPGPHPMMVALRGLFPEVSEAELQYIRTGLGEGESATRALARLHQDFSRLQSELDTWVHRASEVPTEERPDEQANREAIRNELIAAWQRRSVNYRPGGPGYSVSLHNWTVAELPSLTVDFNHVGRLSMVDMDLTDVDEAFLQRFPNVRWLDLSANPLARVPSGVSRFARLELLNLDDTGERTFLEVFNAVQPAANTLRHLELVRTSLTLGVEDFERLRQLPELRTLELDDNEIQLTPETVNGFNQLTQLQELSLSGNPLRLAPNVAGLTQLALLDLSNALLEGFPPGLTDLMDLDPPRLIDVSLLRNVIIDLPDFSGTRFIQRIRESRADEESPYHGSRLTLDGNPLSEQSRAILERSDLHYFSDLGSEDSDEGPDQDEWLIDCPEALSALIRNERSSVEAANFYRLLSRVVDTADYRTDPAAVRARAHALVATWLQPGEQAGPGLETLRQRLFELAQDTHNTCGDGVSLTLDEMELEVQAWRIVATSATPGDGPLRESLTFHRGLWRRALIDDFARRIVRARVARRAAIAEARADLPALDPLDDIEDARLDDGLDEVEVRLKLFRALEGVLELPEVRGMRYDAYLRGETIQRVGVAVLDADTDAAFSRWVAERPSFRIYLENAHAQAFEQIRERWQEASNYLFSLGTDEVPPPWPPELDGLRQALPEVAWERSPQPTLTDQQLRLAYDWTSRQRGQALDEQALRLTQTLLGMNQGTPL</sequence>
<dbReference type="PANTHER" id="PTHR48051">
    <property type="match status" value="1"/>
</dbReference>
<dbReference type="Pfam" id="PF14496">
    <property type="entry name" value="NEL"/>
    <property type="match status" value="1"/>
</dbReference>
<evidence type="ECO:0000313" key="10">
    <source>
        <dbReference type="Proteomes" id="UP000746535"/>
    </source>
</evidence>
<evidence type="ECO:0000256" key="5">
    <source>
        <dbReference type="ARBA" id="ARBA00023026"/>
    </source>
</evidence>
<protein>
    <recommendedName>
        <fullName evidence="2">RING-type E3 ubiquitin transferase</fullName>
        <ecNumber evidence="2">2.3.2.27</ecNumber>
    </recommendedName>
</protein>
<dbReference type="InterPro" id="IPR046673">
    <property type="entry name" value="ToxA_N"/>
</dbReference>
<reference evidence="9 10" key="1">
    <citation type="submission" date="2020-03" db="EMBL/GenBank/DDBJ databases">
        <authorList>
            <person name="Wang L."/>
            <person name="He N."/>
            <person name="Li Y."/>
            <person name="Fang Y."/>
            <person name="Zhang F."/>
        </authorList>
    </citation>
    <scope>NUCLEOTIDE SEQUENCE [LARGE SCALE GENOMIC DNA]</scope>
    <source>
        <strain evidence="10">hsmgli-8</strain>
    </source>
</reference>
<gene>
    <name evidence="9" type="ORF">HBH25_14495</name>
</gene>
<dbReference type="SUPFAM" id="SSF52058">
    <property type="entry name" value="L domain-like"/>
    <property type="match status" value="1"/>
</dbReference>
<evidence type="ECO:0000256" key="1">
    <source>
        <dbReference type="ARBA" id="ARBA00000900"/>
    </source>
</evidence>
<dbReference type="SMART" id="SM00369">
    <property type="entry name" value="LRR_TYP"/>
    <property type="match status" value="4"/>
</dbReference>
<dbReference type="Gene3D" id="3.80.10.10">
    <property type="entry name" value="Ribonuclease Inhibitor"/>
    <property type="match status" value="2"/>
</dbReference>
<dbReference type="EMBL" id="JAAVJI010000008">
    <property type="protein sequence ID" value="NJP02056.1"/>
    <property type="molecule type" value="Genomic_DNA"/>
</dbReference>
<dbReference type="InterPro" id="IPR032675">
    <property type="entry name" value="LRR_dom_sf"/>
</dbReference>
<feature type="region of interest" description="Disordered" evidence="7">
    <location>
        <begin position="665"/>
        <end position="685"/>
    </location>
</feature>
<evidence type="ECO:0000256" key="3">
    <source>
        <dbReference type="ARBA" id="ARBA00022614"/>
    </source>
</evidence>
<evidence type="ECO:0000259" key="8">
    <source>
        <dbReference type="PROSITE" id="PS52053"/>
    </source>
</evidence>
<comment type="catalytic activity">
    <reaction evidence="1">
        <text>S-ubiquitinyl-[E2 ubiquitin-conjugating enzyme]-L-cysteine + [acceptor protein]-L-lysine = [E2 ubiquitin-conjugating enzyme]-L-cysteine + N(6)-ubiquitinyl-[acceptor protein]-L-lysine.</text>
        <dbReference type="EC" id="2.3.2.27"/>
    </reaction>
</comment>
<keyword evidence="6" id="KW-0833">Ubl conjugation pathway</keyword>
<dbReference type="PROSITE" id="PS52053">
    <property type="entry name" value="NEL"/>
    <property type="match status" value="1"/>
</dbReference>
<feature type="domain" description="NEL" evidence="8">
    <location>
        <begin position="1347"/>
        <end position="1694"/>
    </location>
</feature>
<proteinExistence type="inferred from homology"/>
<evidence type="ECO:0000256" key="4">
    <source>
        <dbReference type="ARBA" id="ARBA00022737"/>
    </source>
</evidence>
<dbReference type="RefSeq" id="WP_168084624.1">
    <property type="nucleotide sequence ID" value="NZ_JAAVJI010000008.1"/>
</dbReference>
<keyword evidence="6" id="KW-1035">Host cytoplasm</keyword>
<dbReference type="PANTHER" id="PTHR48051:SF1">
    <property type="entry name" value="RAS SUPPRESSOR PROTEIN 1"/>
    <property type="match status" value="1"/>
</dbReference>
<comment type="PTM">
    <text evidence="6">Ubiquitinated in the presence of host E1 ubiquitin-activating enzyme, E2 ubiquitin-conjugating enzyme and ubiquitin.</text>
</comment>
<keyword evidence="5" id="KW-0843">Virulence</keyword>
<keyword evidence="10" id="KW-1185">Reference proteome</keyword>
<keyword evidence="6" id="KW-0808">Transferase</keyword>
<evidence type="ECO:0000256" key="6">
    <source>
        <dbReference type="PROSITE-ProRule" id="PRU01398"/>
    </source>
</evidence>
<keyword evidence="6" id="KW-0964">Secreted</keyword>
<accession>A0ABX0YF63</accession>
<dbReference type="InterPro" id="IPR029487">
    <property type="entry name" value="NEL_dom"/>
</dbReference>
<dbReference type="EC" id="2.3.2.27" evidence="2"/>
<dbReference type="Gene3D" id="1.20.58.360">
    <property type="entry name" value="Shigella T3SS effector IpaH defines"/>
    <property type="match status" value="1"/>
</dbReference>
<evidence type="ECO:0000256" key="2">
    <source>
        <dbReference type="ARBA" id="ARBA00012483"/>
    </source>
</evidence>
<keyword evidence="3" id="KW-0433">Leucine-rich repeat</keyword>
<name>A0ABX0YF63_9PSED</name>
<comment type="similarity">
    <text evidence="6">Belongs to the LRR-containing bacterial E3 ligase family.</text>
</comment>
<feature type="active site" description="Glycyl thioester intermediate" evidence="6">
    <location>
        <position position="1439"/>
    </location>
</feature>